<organism evidence="4 5">
    <name type="scientific">Dysosmobacter segnis</name>
    <dbReference type="NCBI Taxonomy" id="2763042"/>
    <lineage>
        <taxon>Bacteria</taxon>
        <taxon>Bacillati</taxon>
        <taxon>Bacillota</taxon>
        <taxon>Clostridia</taxon>
        <taxon>Eubacteriales</taxon>
        <taxon>Oscillospiraceae</taxon>
        <taxon>Dysosmobacter</taxon>
    </lineage>
</organism>
<evidence type="ECO:0000259" key="3">
    <source>
        <dbReference type="SMART" id="SM00062"/>
    </source>
</evidence>
<evidence type="ECO:0000313" key="4">
    <source>
        <dbReference type="EMBL" id="MBC5769644.1"/>
    </source>
</evidence>
<protein>
    <submittedName>
        <fullName evidence="4">Transporter substrate-binding domain-containing protein</fullName>
    </submittedName>
</protein>
<proteinExistence type="predicted"/>
<accession>A0A923MHM6</accession>
<feature type="domain" description="Solute-binding protein family 3/N-terminal" evidence="3">
    <location>
        <begin position="63"/>
        <end position="284"/>
    </location>
</feature>
<comment type="caution">
    <text evidence="4">The sequence shown here is derived from an EMBL/GenBank/DDBJ whole genome shotgun (WGS) entry which is preliminary data.</text>
</comment>
<keyword evidence="5" id="KW-1185">Reference proteome</keyword>
<feature type="signal peptide" evidence="2">
    <location>
        <begin position="1"/>
        <end position="24"/>
    </location>
</feature>
<dbReference type="Gene3D" id="3.40.190.10">
    <property type="entry name" value="Periplasmic binding protein-like II"/>
    <property type="match status" value="2"/>
</dbReference>
<evidence type="ECO:0000313" key="5">
    <source>
        <dbReference type="Proteomes" id="UP000620327"/>
    </source>
</evidence>
<dbReference type="Proteomes" id="UP000620327">
    <property type="component" value="Unassembled WGS sequence"/>
</dbReference>
<dbReference type="Pfam" id="PF00497">
    <property type="entry name" value="SBP_bac_3"/>
    <property type="match status" value="1"/>
</dbReference>
<sequence length="293" mass="30897">MKKNTWKKLMSLALGAMMMLSLLTGCGSKTEDSAPADSTPAEETPAEPAVAASLLEKVKTSGKLVVGTEAQYAPYEFKDLNANFAGCDMWLAQQIADHLGVELEVVDMSFDGIIPAVKSGQVDLGIAAFTKTPERAEEIDFSDLYEKSAQLLIVKAGNADLYSTKESLAGQKVGAQKGTIQSQLIQTALPDSELFELEKYPALALEVQNGNIAGLVVDQAVGESLIATSNGGLEVSNFAFTSEEASFGKAVVAAKGSEDLLAEVNTVINQVVNDGSYLKAYDEAVELAASMGL</sequence>
<dbReference type="PANTHER" id="PTHR35936:SF17">
    <property type="entry name" value="ARGININE-BINDING EXTRACELLULAR PROTEIN ARTP"/>
    <property type="match status" value="1"/>
</dbReference>
<dbReference type="RefSeq" id="WP_187014000.1">
    <property type="nucleotide sequence ID" value="NZ_JACOQI010000003.1"/>
</dbReference>
<dbReference type="InterPro" id="IPR001638">
    <property type="entry name" value="Solute-binding_3/MltF_N"/>
</dbReference>
<name>A0A923MHM6_9FIRM</name>
<dbReference type="SUPFAM" id="SSF53850">
    <property type="entry name" value="Periplasmic binding protein-like II"/>
    <property type="match status" value="1"/>
</dbReference>
<reference evidence="4" key="1">
    <citation type="submission" date="2020-08" db="EMBL/GenBank/DDBJ databases">
        <title>Genome public.</title>
        <authorList>
            <person name="Liu C."/>
            <person name="Sun Q."/>
        </authorList>
    </citation>
    <scope>NUCLEOTIDE SEQUENCE</scope>
    <source>
        <strain evidence="4">BX15</strain>
    </source>
</reference>
<evidence type="ECO:0000256" key="2">
    <source>
        <dbReference type="SAM" id="SignalP"/>
    </source>
</evidence>
<evidence type="ECO:0000256" key="1">
    <source>
        <dbReference type="ARBA" id="ARBA00022729"/>
    </source>
</evidence>
<feature type="chain" id="PRO_5039183199" evidence="2">
    <location>
        <begin position="25"/>
        <end position="293"/>
    </location>
</feature>
<dbReference type="PANTHER" id="PTHR35936">
    <property type="entry name" value="MEMBRANE-BOUND LYTIC MUREIN TRANSGLYCOSYLASE F"/>
    <property type="match status" value="1"/>
</dbReference>
<dbReference type="AlphaFoldDB" id="A0A923MHM6"/>
<dbReference type="PROSITE" id="PS51257">
    <property type="entry name" value="PROKAR_LIPOPROTEIN"/>
    <property type="match status" value="1"/>
</dbReference>
<dbReference type="EMBL" id="JACOQI010000003">
    <property type="protein sequence ID" value="MBC5769644.1"/>
    <property type="molecule type" value="Genomic_DNA"/>
</dbReference>
<keyword evidence="1 2" id="KW-0732">Signal</keyword>
<dbReference type="SMART" id="SM00062">
    <property type="entry name" value="PBPb"/>
    <property type="match status" value="1"/>
</dbReference>
<gene>
    <name evidence="4" type="ORF">H8Z83_04810</name>
</gene>